<protein>
    <submittedName>
        <fullName evidence="1">Uncharacterized protein</fullName>
    </submittedName>
</protein>
<dbReference type="AlphaFoldDB" id="A0A3B1D125"/>
<evidence type="ECO:0000313" key="1">
    <source>
        <dbReference type="EMBL" id="VAX34442.1"/>
    </source>
</evidence>
<organism evidence="1">
    <name type="scientific">hydrothermal vent metagenome</name>
    <dbReference type="NCBI Taxonomy" id="652676"/>
    <lineage>
        <taxon>unclassified sequences</taxon>
        <taxon>metagenomes</taxon>
        <taxon>ecological metagenomes</taxon>
    </lineage>
</organism>
<reference evidence="1" key="1">
    <citation type="submission" date="2018-06" db="EMBL/GenBank/DDBJ databases">
        <authorList>
            <person name="Zhirakovskaya E."/>
        </authorList>
    </citation>
    <scope>NUCLEOTIDE SEQUENCE</scope>
</reference>
<name>A0A3B1D125_9ZZZZ</name>
<gene>
    <name evidence="1" type="ORF">MNBD_NITROSPIRAE03-1936</name>
</gene>
<sequence>MSRNITLYIKDILQNMSDAEDFI</sequence>
<feature type="non-terminal residue" evidence="1">
    <location>
        <position position="23"/>
    </location>
</feature>
<accession>A0A3B1D125</accession>
<dbReference type="EMBL" id="UOGI01000319">
    <property type="protein sequence ID" value="VAX34442.1"/>
    <property type="molecule type" value="Genomic_DNA"/>
</dbReference>
<proteinExistence type="predicted"/>